<name>A0A3A3GHZ7_PANTH</name>
<evidence type="ECO:0000313" key="3">
    <source>
        <dbReference type="Proteomes" id="UP000266177"/>
    </source>
</evidence>
<dbReference type="Pfam" id="PF01944">
    <property type="entry name" value="SpoIIM"/>
    <property type="match status" value="1"/>
</dbReference>
<comment type="caution">
    <text evidence="2">The sequence shown here is derived from an EMBL/GenBank/DDBJ whole genome shotgun (WGS) entry which is preliminary data.</text>
</comment>
<dbReference type="RefSeq" id="WP_119793719.1">
    <property type="nucleotide sequence ID" value="NZ_QYZD01000008.1"/>
</dbReference>
<reference evidence="2 3" key="1">
    <citation type="submission" date="2018-09" db="EMBL/GenBank/DDBJ databases">
        <title>Paenibacillus SK2017-BO5.</title>
        <authorList>
            <person name="Piskunova J.V."/>
            <person name="Dubiley S.A."/>
            <person name="Severinov K.V."/>
        </authorList>
    </citation>
    <scope>NUCLEOTIDE SEQUENCE [LARGE SCALE GENOMIC DNA]</scope>
    <source>
        <strain evidence="2 3">BO5</strain>
    </source>
</reference>
<keyword evidence="1" id="KW-0812">Transmembrane</keyword>
<feature type="transmembrane region" description="Helical" evidence="1">
    <location>
        <begin position="12"/>
        <end position="36"/>
    </location>
</feature>
<dbReference type="InterPro" id="IPR002798">
    <property type="entry name" value="SpoIIM-like"/>
</dbReference>
<dbReference type="AlphaFoldDB" id="A0A3A3GHZ7"/>
<keyword evidence="1" id="KW-1133">Transmembrane helix</keyword>
<proteinExistence type="predicted"/>
<gene>
    <name evidence="2" type="primary">spoIIM</name>
    <name evidence="2" type="ORF">DQX05_11695</name>
</gene>
<keyword evidence="1" id="KW-0472">Membrane</keyword>
<protein>
    <submittedName>
        <fullName evidence="2">Stage II sporulation protein M</fullName>
    </submittedName>
</protein>
<dbReference type="PIRSF" id="PIRSF038973">
    <property type="entry name" value="SpoIIM"/>
    <property type="match status" value="1"/>
</dbReference>
<dbReference type="OrthoDB" id="2065033at2"/>
<feature type="transmembrane region" description="Helical" evidence="1">
    <location>
        <begin position="108"/>
        <end position="129"/>
    </location>
</feature>
<feature type="transmembrane region" description="Helical" evidence="1">
    <location>
        <begin position="135"/>
        <end position="155"/>
    </location>
</feature>
<organism evidence="2 3">
    <name type="scientific">Paenibacillus thiaminolyticus</name>
    <name type="common">Bacillus thiaminolyticus</name>
    <dbReference type="NCBI Taxonomy" id="49283"/>
    <lineage>
        <taxon>Bacteria</taxon>
        <taxon>Bacillati</taxon>
        <taxon>Bacillota</taxon>
        <taxon>Bacilli</taxon>
        <taxon>Bacillales</taxon>
        <taxon>Paenibacillaceae</taxon>
        <taxon>Paenibacillus</taxon>
    </lineage>
</organism>
<evidence type="ECO:0000313" key="2">
    <source>
        <dbReference type="EMBL" id="RJG24089.1"/>
    </source>
</evidence>
<dbReference type="EMBL" id="QYZD01000008">
    <property type="protein sequence ID" value="RJG24089.1"/>
    <property type="molecule type" value="Genomic_DNA"/>
</dbReference>
<accession>A0A3A3GHZ7</accession>
<feature type="transmembrane region" description="Helical" evidence="1">
    <location>
        <begin position="78"/>
        <end position="101"/>
    </location>
</feature>
<feature type="transmembrane region" description="Helical" evidence="1">
    <location>
        <begin position="175"/>
        <end position="195"/>
    </location>
</feature>
<sequence>MKPASYSFRAQLHLYLFVSILFLVGVVFGALLVNALTLEQQQDLGSHLGHFFVMLDGDSPAPDRAGMFTESALLYSKWIGLIALLGFSIVGFPLVLVLVFAKGIFIGFTVGTLIGQYGWKGMLFAFASVAPHNLLAIPLILIASVASITFATYILKNRVFMPKVQSLREPLGRFVLVQTSAAAGMAVVAAVMTWVSPSLMKLAAPLLAGTVSGG</sequence>
<evidence type="ECO:0000256" key="1">
    <source>
        <dbReference type="SAM" id="Phobius"/>
    </source>
</evidence>
<dbReference type="InterPro" id="IPR014196">
    <property type="entry name" value="SpoIIM"/>
</dbReference>
<dbReference type="Proteomes" id="UP000266177">
    <property type="component" value="Unassembled WGS sequence"/>
</dbReference>
<dbReference type="NCBIfam" id="TIGR02831">
    <property type="entry name" value="spo_II_M"/>
    <property type="match status" value="1"/>
</dbReference>